<comment type="caution">
    <text evidence="2">The sequence shown here is derived from an EMBL/GenBank/DDBJ whole genome shotgun (WGS) entry which is preliminary data.</text>
</comment>
<feature type="transmembrane region" description="Helical" evidence="1">
    <location>
        <begin position="6"/>
        <end position="25"/>
    </location>
</feature>
<feature type="transmembrane region" description="Helical" evidence="1">
    <location>
        <begin position="58"/>
        <end position="76"/>
    </location>
</feature>
<keyword evidence="1" id="KW-0812">Transmembrane</keyword>
<protein>
    <submittedName>
        <fullName evidence="2">Uncharacterized protein</fullName>
    </submittedName>
</protein>
<organism evidence="2 3">
    <name type="scientific">Pseudosulfitobacter pseudonitzschiae</name>
    <dbReference type="NCBI Taxonomy" id="1402135"/>
    <lineage>
        <taxon>Bacteria</taxon>
        <taxon>Pseudomonadati</taxon>
        <taxon>Pseudomonadota</taxon>
        <taxon>Alphaproteobacteria</taxon>
        <taxon>Rhodobacterales</taxon>
        <taxon>Roseobacteraceae</taxon>
        <taxon>Pseudosulfitobacter</taxon>
    </lineage>
</organism>
<proteinExistence type="predicted"/>
<keyword evidence="1" id="KW-0472">Membrane</keyword>
<name>A0A9Q2P2R9_9RHOB</name>
<sequence length="158" mass="17416">MEYVHAAAYSLIALVLLTGFGNVVCRRLFQYADLANKPEINASEVKPAGWIIGWLERLVIAIGIMTHSWEVLAAVIALKTVARFKELDDQSFAEYFLVGSLFSILWAVIITSAWLTYDRNFGMALQAKIAGIDIVSVESDDAVSERCKSASAVGHLYD</sequence>
<dbReference type="RefSeq" id="WP_231034713.1">
    <property type="nucleotide sequence ID" value="NZ_JAJNGX010000011.1"/>
</dbReference>
<accession>A0A9Q2P2R9</accession>
<feature type="transmembrane region" description="Helical" evidence="1">
    <location>
        <begin position="96"/>
        <end position="117"/>
    </location>
</feature>
<keyword evidence="1" id="KW-1133">Transmembrane helix</keyword>
<evidence type="ECO:0000313" key="3">
    <source>
        <dbReference type="Proteomes" id="UP000809337"/>
    </source>
</evidence>
<dbReference type="EMBL" id="JAFBWN010000011">
    <property type="protein sequence ID" value="MBM2355924.1"/>
    <property type="molecule type" value="Genomic_DNA"/>
</dbReference>
<reference evidence="2" key="1">
    <citation type="submission" date="2021-01" db="EMBL/GenBank/DDBJ databases">
        <title>Diatom-associated Roseobacters Show Island Model of Population Structure.</title>
        <authorList>
            <person name="Qu L."/>
            <person name="Feng X."/>
            <person name="Chen Y."/>
            <person name="Li L."/>
            <person name="Wang X."/>
            <person name="Hu Z."/>
            <person name="Wang H."/>
            <person name="Luo H."/>
        </authorList>
    </citation>
    <scope>NUCLEOTIDE SEQUENCE</scope>
    <source>
        <strain evidence="2">SM26-45</strain>
    </source>
</reference>
<evidence type="ECO:0000256" key="1">
    <source>
        <dbReference type="SAM" id="Phobius"/>
    </source>
</evidence>
<dbReference type="Proteomes" id="UP000809337">
    <property type="component" value="Unassembled WGS sequence"/>
</dbReference>
<evidence type="ECO:0000313" key="2">
    <source>
        <dbReference type="EMBL" id="MBM2355924.1"/>
    </source>
</evidence>
<dbReference type="AlphaFoldDB" id="A0A9Q2P2R9"/>
<gene>
    <name evidence="2" type="ORF">JQX14_15330</name>
</gene>